<feature type="compositionally biased region" description="Basic and acidic residues" evidence="1">
    <location>
        <begin position="20"/>
        <end position="31"/>
    </location>
</feature>
<comment type="caution">
    <text evidence="2">The sequence shown here is derived from an EMBL/GenBank/DDBJ whole genome shotgun (WGS) entry which is preliminary data.</text>
</comment>
<dbReference type="AlphaFoldDB" id="A0A426X8E1"/>
<protein>
    <submittedName>
        <fullName evidence="2">Uncharacterized protein</fullName>
    </submittedName>
</protein>
<accession>A0A426X8E1</accession>
<sequence>MIEAIRELDCFNAHIRFRESDKSKDKAEWSKGARKRRRVQRDSATPKKKRQSERRYKTTYSKVIGLATLWYRRGNTSVESSIPCSHGGRALVVRGVEEVENAEANSKYQDKVE</sequence>
<feature type="region of interest" description="Disordered" evidence="1">
    <location>
        <begin position="20"/>
        <end position="56"/>
    </location>
</feature>
<dbReference type="Proteomes" id="UP000287651">
    <property type="component" value="Unassembled WGS sequence"/>
</dbReference>
<gene>
    <name evidence="2" type="ORF">B296_00048843</name>
</gene>
<reference evidence="2 3" key="1">
    <citation type="journal article" date="2014" name="Agronomy (Basel)">
        <title>A Draft Genome Sequence for Ensete ventricosum, the Drought-Tolerant Tree Against Hunger.</title>
        <authorList>
            <person name="Harrison J."/>
            <person name="Moore K.A."/>
            <person name="Paszkiewicz K."/>
            <person name="Jones T."/>
            <person name="Grant M."/>
            <person name="Ambacheew D."/>
            <person name="Muzemil S."/>
            <person name="Studholme D.J."/>
        </authorList>
    </citation>
    <scope>NUCLEOTIDE SEQUENCE [LARGE SCALE GENOMIC DNA]</scope>
</reference>
<evidence type="ECO:0000313" key="3">
    <source>
        <dbReference type="Proteomes" id="UP000287651"/>
    </source>
</evidence>
<evidence type="ECO:0000313" key="2">
    <source>
        <dbReference type="EMBL" id="RRT35700.1"/>
    </source>
</evidence>
<proteinExistence type="predicted"/>
<evidence type="ECO:0000256" key="1">
    <source>
        <dbReference type="SAM" id="MobiDB-lite"/>
    </source>
</evidence>
<organism evidence="2 3">
    <name type="scientific">Ensete ventricosum</name>
    <name type="common">Abyssinian banana</name>
    <name type="synonym">Musa ensete</name>
    <dbReference type="NCBI Taxonomy" id="4639"/>
    <lineage>
        <taxon>Eukaryota</taxon>
        <taxon>Viridiplantae</taxon>
        <taxon>Streptophyta</taxon>
        <taxon>Embryophyta</taxon>
        <taxon>Tracheophyta</taxon>
        <taxon>Spermatophyta</taxon>
        <taxon>Magnoliopsida</taxon>
        <taxon>Liliopsida</taxon>
        <taxon>Zingiberales</taxon>
        <taxon>Musaceae</taxon>
        <taxon>Ensete</taxon>
    </lineage>
</organism>
<name>A0A426X8E1_ENSVE</name>
<dbReference type="EMBL" id="AMZH03024643">
    <property type="protein sequence ID" value="RRT35700.1"/>
    <property type="molecule type" value="Genomic_DNA"/>
</dbReference>